<reference evidence="1" key="1">
    <citation type="journal article" date="2019" name="MBio">
        <title>Virus Genomes from Deep Sea Sediments Expand the Ocean Megavirome and Support Independent Origins of Viral Gigantism.</title>
        <authorList>
            <person name="Backstrom D."/>
            <person name="Yutin N."/>
            <person name="Jorgensen S.L."/>
            <person name="Dharamshi J."/>
            <person name="Homa F."/>
            <person name="Zaremba-Niedwiedzka K."/>
            <person name="Spang A."/>
            <person name="Wolf Y.I."/>
            <person name="Koonin E.V."/>
            <person name="Ettema T.J."/>
        </authorList>
    </citation>
    <scope>NUCLEOTIDE SEQUENCE</scope>
</reference>
<name>A0A481YPR5_9VIRU</name>
<evidence type="ECO:0000313" key="1">
    <source>
        <dbReference type="EMBL" id="QBK85079.1"/>
    </source>
</evidence>
<accession>A0A481YPR5</accession>
<protein>
    <submittedName>
        <fullName evidence="1">Uncharacterized protein</fullName>
    </submittedName>
</protein>
<dbReference type="EMBL" id="MK500302">
    <property type="protein sequence ID" value="QBK85079.1"/>
    <property type="molecule type" value="Genomic_DNA"/>
</dbReference>
<organism evidence="1">
    <name type="scientific">Pithovirus LCDPAC02</name>
    <dbReference type="NCBI Taxonomy" id="2506601"/>
    <lineage>
        <taxon>Viruses</taxon>
        <taxon>Pithoviruses</taxon>
    </lineage>
</organism>
<gene>
    <name evidence="1" type="ORF">LCDPAC02_02780</name>
</gene>
<sequence length="97" mass="11202">MNLISLQYNDKDLDIILKKLLVHGYYNPKFQPSINLQPSFILYTDLCKPIDIYFNGDMMKGPSGAQKGTVYVYIKPNEYFLSTLGVDDCRLKINFNL</sequence>
<proteinExistence type="predicted"/>